<name>A0A0F9FSU6_9ZZZZ</name>
<comment type="caution">
    <text evidence="1">The sequence shown here is derived from an EMBL/GenBank/DDBJ whole genome shotgun (WGS) entry which is preliminary data.</text>
</comment>
<dbReference type="AlphaFoldDB" id="A0A0F9FSU6"/>
<accession>A0A0F9FSU6</accession>
<sequence>MAELYLITNGAVSGAAQQVAVTTGTAIKTMLQVKLGLTANRGKVVEWGISFDGSAAATPISVELIETSLAATVTAHVAAGIVLLDPLGTTPTTGNPFTFTTITTGYTGSSENAASGTFRPFDVQFIAPTGQYVKQWPLGREPMMHQTKYLRIRVTAGTAVNAFCYVVVEV</sequence>
<protein>
    <submittedName>
        <fullName evidence="1">Uncharacterized protein</fullName>
    </submittedName>
</protein>
<gene>
    <name evidence="1" type="ORF">LCGC14_1995440</name>
</gene>
<proteinExistence type="predicted"/>
<dbReference type="EMBL" id="LAZR01022582">
    <property type="protein sequence ID" value="KKL81366.1"/>
    <property type="molecule type" value="Genomic_DNA"/>
</dbReference>
<evidence type="ECO:0000313" key="1">
    <source>
        <dbReference type="EMBL" id="KKL81366.1"/>
    </source>
</evidence>
<reference evidence="1" key="1">
    <citation type="journal article" date="2015" name="Nature">
        <title>Complex archaea that bridge the gap between prokaryotes and eukaryotes.</title>
        <authorList>
            <person name="Spang A."/>
            <person name="Saw J.H."/>
            <person name="Jorgensen S.L."/>
            <person name="Zaremba-Niedzwiedzka K."/>
            <person name="Martijn J."/>
            <person name="Lind A.E."/>
            <person name="van Eijk R."/>
            <person name="Schleper C."/>
            <person name="Guy L."/>
            <person name="Ettema T.J."/>
        </authorList>
    </citation>
    <scope>NUCLEOTIDE SEQUENCE</scope>
</reference>
<organism evidence="1">
    <name type="scientific">marine sediment metagenome</name>
    <dbReference type="NCBI Taxonomy" id="412755"/>
    <lineage>
        <taxon>unclassified sequences</taxon>
        <taxon>metagenomes</taxon>
        <taxon>ecological metagenomes</taxon>
    </lineage>
</organism>